<dbReference type="Pfam" id="PF07110">
    <property type="entry name" value="EthD"/>
    <property type="match status" value="2"/>
</dbReference>
<dbReference type="RefSeq" id="WP_211951166.1">
    <property type="nucleotide sequence ID" value="NZ_CAJPUY010000046.1"/>
</dbReference>
<accession>A0A916N807</accession>
<proteinExistence type="predicted"/>
<name>A0A916N807_9BURK</name>
<dbReference type="AlphaFoldDB" id="A0A916N807"/>
<gene>
    <name evidence="2" type="ORF">LMG31506_06347</name>
</gene>
<sequence length="230" mass="25858">MIHFLFLFKRRDDVDRQDLLRYWREVHAPVVAGMAGVRRYIQNSVMAVPGSALSYDGVEDIWVDDEAVLHGLPHCAADCKAAPVGMGGLIDLKHSVSLRTTDHIVHAGLQIGREEALPKRMTFFKRKPGLGREDMLQYWRGTHGPLAASVPGLRRYVQSAMLPAAYESGEPRFDGAAQIWIEDDTALRALVSSKRFRESVKPDEANFVATDTVLTLPIEEERRIVWLPEP</sequence>
<dbReference type="InterPro" id="IPR009799">
    <property type="entry name" value="EthD_dom"/>
</dbReference>
<dbReference type="EMBL" id="CAJPUY010000046">
    <property type="protein sequence ID" value="CAG2158390.1"/>
    <property type="molecule type" value="Genomic_DNA"/>
</dbReference>
<dbReference type="SUPFAM" id="SSF54909">
    <property type="entry name" value="Dimeric alpha+beta barrel"/>
    <property type="match status" value="2"/>
</dbReference>
<dbReference type="InterPro" id="IPR011008">
    <property type="entry name" value="Dimeric_a/b-barrel"/>
</dbReference>
<organism evidence="2 3">
    <name type="scientific">Cupriavidus yeoncheonensis</name>
    <dbReference type="NCBI Taxonomy" id="1462994"/>
    <lineage>
        <taxon>Bacteria</taxon>
        <taxon>Pseudomonadati</taxon>
        <taxon>Pseudomonadota</taxon>
        <taxon>Betaproteobacteria</taxon>
        <taxon>Burkholderiales</taxon>
        <taxon>Burkholderiaceae</taxon>
        <taxon>Cupriavidus</taxon>
    </lineage>
</organism>
<reference evidence="2" key="1">
    <citation type="submission" date="2021-03" db="EMBL/GenBank/DDBJ databases">
        <authorList>
            <person name="Peeters C."/>
        </authorList>
    </citation>
    <scope>NUCLEOTIDE SEQUENCE</scope>
    <source>
        <strain evidence="2">LMG 31506</strain>
    </source>
</reference>
<dbReference type="Gene3D" id="3.30.70.100">
    <property type="match status" value="2"/>
</dbReference>
<evidence type="ECO:0000313" key="2">
    <source>
        <dbReference type="EMBL" id="CAG2158390.1"/>
    </source>
</evidence>
<protein>
    <recommendedName>
        <fullName evidence="1">EthD domain-containing protein</fullName>
    </recommendedName>
</protein>
<comment type="caution">
    <text evidence="2">The sequence shown here is derived from an EMBL/GenBank/DDBJ whole genome shotgun (WGS) entry which is preliminary data.</text>
</comment>
<feature type="domain" description="EthD" evidence="1">
    <location>
        <begin position="127"/>
        <end position="210"/>
    </location>
</feature>
<dbReference type="Proteomes" id="UP000672934">
    <property type="component" value="Unassembled WGS sequence"/>
</dbReference>
<keyword evidence="3" id="KW-1185">Reference proteome</keyword>
<feature type="domain" description="EthD" evidence="1">
    <location>
        <begin position="12"/>
        <end position="69"/>
    </location>
</feature>
<dbReference type="NCBIfam" id="TIGR02118">
    <property type="entry name" value="EthD family reductase"/>
    <property type="match status" value="2"/>
</dbReference>
<dbReference type="GO" id="GO:0016491">
    <property type="term" value="F:oxidoreductase activity"/>
    <property type="evidence" value="ECO:0007669"/>
    <property type="project" value="InterPro"/>
</dbReference>
<evidence type="ECO:0000313" key="3">
    <source>
        <dbReference type="Proteomes" id="UP000672934"/>
    </source>
</evidence>
<evidence type="ECO:0000259" key="1">
    <source>
        <dbReference type="Pfam" id="PF07110"/>
    </source>
</evidence>